<evidence type="ECO:0000256" key="4">
    <source>
        <dbReference type="ARBA" id="ARBA00023242"/>
    </source>
</evidence>
<dbReference type="InterPro" id="IPR005554">
    <property type="entry name" value="NOL6/Upt22"/>
</dbReference>
<dbReference type="GO" id="GO:0032545">
    <property type="term" value="C:CURI complex"/>
    <property type="evidence" value="ECO:0007669"/>
    <property type="project" value="TreeGrafter"/>
</dbReference>
<dbReference type="GO" id="GO:0006409">
    <property type="term" value="P:tRNA export from nucleus"/>
    <property type="evidence" value="ECO:0007669"/>
    <property type="project" value="TreeGrafter"/>
</dbReference>
<dbReference type="GO" id="GO:0006364">
    <property type="term" value="P:rRNA processing"/>
    <property type="evidence" value="ECO:0007669"/>
    <property type="project" value="UniProtKB-KW"/>
</dbReference>
<evidence type="ECO:0000259" key="9">
    <source>
        <dbReference type="Pfam" id="PF17404"/>
    </source>
</evidence>
<dbReference type="InterPro" id="IPR035368">
    <property type="entry name" value="Nrap_D3"/>
</dbReference>
<dbReference type="InterPro" id="IPR035367">
    <property type="entry name" value="Nrap_D2"/>
</dbReference>
<feature type="domain" description="Nrap protein" evidence="10">
    <location>
        <begin position="687"/>
        <end position="914"/>
    </location>
</feature>
<organism evidence="13 14">
    <name type="scientific">Panaeolus cyanescens</name>
    <dbReference type="NCBI Taxonomy" id="181874"/>
    <lineage>
        <taxon>Eukaryota</taxon>
        <taxon>Fungi</taxon>
        <taxon>Dikarya</taxon>
        <taxon>Basidiomycota</taxon>
        <taxon>Agaricomycotina</taxon>
        <taxon>Agaricomycetes</taxon>
        <taxon>Agaricomycetidae</taxon>
        <taxon>Agaricales</taxon>
        <taxon>Agaricineae</taxon>
        <taxon>Galeropsidaceae</taxon>
        <taxon>Panaeolus</taxon>
    </lineage>
</organism>
<keyword evidence="3 5" id="KW-0694">RNA-binding</keyword>
<dbReference type="PANTHER" id="PTHR17972">
    <property type="entry name" value="NUCLEOLAR RNA-ASSOCIATED PROTEIN"/>
    <property type="match status" value="1"/>
</dbReference>
<proteinExistence type="inferred from homology"/>
<dbReference type="PANTHER" id="PTHR17972:SF0">
    <property type="entry name" value="NUCLEOLAR PROTEIN 6"/>
    <property type="match status" value="1"/>
</dbReference>
<evidence type="ECO:0000313" key="13">
    <source>
        <dbReference type="EMBL" id="PPQ69344.1"/>
    </source>
</evidence>
<keyword evidence="5" id="KW-0687">Ribonucleoprotein</keyword>
<dbReference type="GO" id="GO:0003723">
    <property type="term" value="F:RNA binding"/>
    <property type="evidence" value="ECO:0007669"/>
    <property type="project" value="UniProtKB-KW"/>
</dbReference>
<dbReference type="Pfam" id="PF17407">
    <property type="entry name" value="Nrap_D6"/>
    <property type="match status" value="1"/>
</dbReference>
<keyword evidence="5" id="KW-0690">Ribosome biogenesis</keyword>
<gene>
    <name evidence="13" type="ORF">CVT24_001638</name>
</gene>
<dbReference type="InterPro" id="IPR035371">
    <property type="entry name" value="Nrap_D6"/>
</dbReference>
<evidence type="ECO:0000256" key="3">
    <source>
        <dbReference type="ARBA" id="ARBA00022884"/>
    </source>
</evidence>
<dbReference type="Gene3D" id="1.10.1410.10">
    <property type="match status" value="2"/>
</dbReference>
<feature type="compositionally biased region" description="Low complexity" evidence="6">
    <location>
        <begin position="33"/>
        <end position="44"/>
    </location>
</feature>
<reference evidence="13 14" key="1">
    <citation type="journal article" date="2018" name="Evol. Lett.">
        <title>Horizontal gene cluster transfer increased hallucinogenic mushroom diversity.</title>
        <authorList>
            <person name="Reynolds H.T."/>
            <person name="Vijayakumar V."/>
            <person name="Gluck-Thaler E."/>
            <person name="Korotkin H.B."/>
            <person name="Matheny P.B."/>
            <person name="Slot J.C."/>
        </authorList>
    </citation>
    <scope>NUCLEOTIDE SEQUENCE [LARGE SCALE GENOMIC DNA]</scope>
    <source>
        <strain evidence="13 14">2629</strain>
    </source>
</reference>
<dbReference type="InterPro" id="IPR035369">
    <property type="entry name" value="Nrap_D4"/>
</dbReference>
<dbReference type="InterPro" id="IPR035370">
    <property type="entry name" value="Nrap_D5"/>
</dbReference>
<dbReference type="AlphaFoldDB" id="A0A409VSV3"/>
<evidence type="ECO:0000313" key="14">
    <source>
        <dbReference type="Proteomes" id="UP000284842"/>
    </source>
</evidence>
<dbReference type="Pfam" id="PF17405">
    <property type="entry name" value="Nrap_D4"/>
    <property type="match status" value="1"/>
</dbReference>
<feature type="domain" description="Nrap protein" evidence="12">
    <location>
        <begin position="1081"/>
        <end position="1219"/>
    </location>
</feature>
<sequence length="1224" mass="136359">MSGLKRKRAQPTTSNKAQRMEEDDPMQEQSEAEMSGQDEGSMSEGEGGDDEHNEAEDNWEGIEGGVAMDVDNAADGARGTKKTPTGQELRVIKDATDLFKSSSFKLQIDALLPNVRPKASRIASLERFLFTLHGFLKEISHVNPSHPLEAARKLLKKGVAVPYSLPLPTEDTNWKVSFAPPTEIALVGSWANKVSVKAKDGHPFGVDLAVEMPNDLFQEKDYLNGRFFHKRAFYLATIAAAIKNPKSKLNVDVSYDSLSGDPRLTKLVLTPNDSKLASIMFLNRRLIEFLSANSPIPLHRLSPHHSNIRINTNENAECSTTSHSPTPHYNNALLRTLSPRSYLLAVHALQVECDAFSDALTLLRIWSNQRGYGEGDRACVHGFDGAGSFWWSLLALLLNGEELKPGVPKSKQRRSVGKGLSSYQLFKAALEFLAKHDFSKEKVFVKSPEGQRYSVEEYQIPTFVDSASLVNLVDIIPLNSLQLLKYDAAKSLETLNQLDFSGDPFQTVFMKDNRDLLTRFDIVLKVDLSSAKPRKSSAHATLDAGAPANQLLASMNSVILRGLGDRSRAVALLYPSVSGRPLSQAHPSSPETVFVGIIHDPTNAFRLVDHGPAAEDTDEVAREEFRDFWGNKAELRRFKDGRIVESVVWEVSTADERMHVPSMIIRHLLKRHFNIGDDAVETWQTSFDSVLRLPTSISKDIIASGVPTGFKAAMTAFDNVVREIKKLDDKLPLGLLNVSPISDSLRYTSVFSPVPLPSSLAPLLPPNARYTPHMEMIIEFEKSSRWPDDLKAIQAIKLAFLEHVGSSLMQAVEGLRANVVTGDGVHDSAIMDQAYLEVITPQGWSFAARIWHDREIHLLDQIIGGRAATMPHIVSKTKEKKSPLYNEAVEAKEVHIRRYIHAPRHHRAIAALSHHYPAFGGTVRLVKRWLASHWILQSHISDEVIEIICASFFLGGGHKITQETDIEQTSKHLVPASKERGFAAVVQFLSDWKWEEGLFVPLYGGAALDESAKHTVPKLVPASVWKVSTEFDKEGHMWTHSGPDFVVANRVRALATATWQFMQGIERGQLNVKSLFIHPTDDYDFLIKLDPSILPRYHHNVNADLELLTKRGKYANLAHEAQVTVMPGFDPARLFFNDLQRIYADTFKIFYDPLGGDTFGAVWDPSLKEPRPFRVLGGFSSMPVKKENDKAKDKGLVALNQTAIIAEIERLGKGIIKKIIIQRT</sequence>
<evidence type="ECO:0000259" key="7">
    <source>
        <dbReference type="Pfam" id="PF03813"/>
    </source>
</evidence>
<dbReference type="GO" id="GO:0032040">
    <property type="term" value="C:small-subunit processome"/>
    <property type="evidence" value="ECO:0007669"/>
    <property type="project" value="TreeGrafter"/>
</dbReference>
<comment type="similarity">
    <text evidence="2 5">Belongs to the NRAP family.</text>
</comment>
<dbReference type="OrthoDB" id="10251401at2759"/>
<dbReference type="STRING" id="181874.A0A409VSV3"/>
<dbReference type="FunCoup" id="A0A409VSV3">
    <property type="interactions" value="573"/>
</dbReference>
<dbReference type="EMBL" id="NHTK01005987">
    <property type="protein sequence ID" value="PPQ69344.1"/>
    <property type="molecule type" value="Genomic_DNA"/>
</dbReference>
<evidence type="ECO:0000259" key="11">
    <source>
        <dbReference type="Pfam" id="PF17406"/>
    </source>
</evidence>
<feature type="domain" description="Nrap protein" evidence="9">
    <location>
        <begin position="517"/>
        <end position="674"/>
    </location>
</feature>
<comment type="subcellular location">
    <subcellularLocation>
        <location evidence="1 5">Nucleus</location>
        <location evidence="1 5">Nucleolus</location>
    </subcellularLocation>
</comment>
<comment type="caution">
    <text evidence="13">The sequence shown here is derived from an EMBL/GenBank/DDBJ whole genome shotgun (WGS) entry which is preliminary data.</text>
</comment>
<feature type="domain" description="Nrap protein" evidence="11">
    <location>
        <begin position="916"/>
        <end position="1077"/>
    </location>
</feature>
<dbReference type="GO" id="GO:0034456">
    <property type="term" value="C:UTP-C complex"/>
    <property type="evidence" value="ECO:0007669"/>
    <property type="project" value="TreeGrafter"/>
</dbReference>
<keyword evidence="14" id="KW-1185">Reference proteome</keyword>
<evidence type="ECO:0000256" key="2">
    <source>
        <dbReference type="ARBA" id="ARBA00006674"/>
    </source>
</evidence>
<feature type="domain" description="Nrap protein" evidence="7">
    <location>
        <begin position="206"/>
        <end position="349"/>
    </location>
</feature>
<evidence type="ECO:0000256" key="6">
    <source>
        <dbReference type="SAM" id="MobiDB-lite"/>
    </source>
</evidence>
<evidence type="ECO:0000259" key="12">
    <source>
        <dbReference type="Pfam" id="PF17407"/>
    </source>
</evidence>
<name>A0A409VSV3_9AGAR</name>
<feature type="compositionally biased region" description="Acidic residues" evidence="6">
    <location>
        <begin position="46"/>
        <end position="56"/>
    </location>
</feature>
<dbReference type="Pfam" id="PF17404">
    <property type="entry name" value="Nrap_D3"/>
    <property type="match status" value="1"/>
</dbReference>
<dbReference type="Gene3D" id="3.30.70.3030">
    <property type="match status" value="1"/>
</dbReference>
<evidence type="ECO:0000259" key="10">
    <source>
        <dbReference type="Pfam" id="PF17405"/>
    </source>
</evidence>
<dbReference type="InParanoid" id="A0A409VSV3"/>
<dbReference type="InterPro" id="IPR035082">
    <property type="entry name" value="Nrap_D1"/>
</dbReference>
<dbReference type="Pfam" id="PF17406">
    <property type="entry name" value="Nrap_D5"/>
    <property type="match status" value="1"/>
</dbReference>
<feature type="domain" description="Nrap protein" evidence="8">
    <location>
        <begin position="355"/>
        <end position="511"/>
    </location>
</feature>
<dbReference type="Pfam" id="PF03813">
    <property type="entry name" value="Nrap"/>
    <property type="match status" value="1"/>
</dbReference>
<evidence type="ECO:0000256" key="1">
    <source>
        <dbReference type="ARBA" id="ARBA00004604"/>
    </source>
</evidence>
<feature type="region of interest" description="Disordered" evidence="6">
    <location>
        <begin position="1"/>
        <end position="56"/>
    </location>
</feature>
<evidence type="ECO:0000259" key="8">
    <source>
        <dbReference type="Pfam" id="PF17403"/>
    </source>
</evidence>
<accession>A0A409VSV3</accession>
<protein>
    <recommendedName>
        <fullName evidence="5">U3 small nucleolar RNA-associated protein 22</fullName>
    </recommendedName>
</protein>
<dbReference type="Pfam" id="PF17403">
    <property type="entry name" value="Nrap_D2"/>
    <property type="match status" value="1"/>
</dbReference>
<evidence type="ECO:0000256" key="5">
    <source>
        <dbReference type="RuleBase" id="RU364032"/>
    </source>
</evidence>
<keyword evidence="4 5" id="KW-0539">Nucleus</keyword>
<dbReference type="Proteomes" id="UP000284842">
    <property type="component" value="Unassembled WGS sequence"/>
</dbReference>
<keyword evidence="5" id="KW-0698">rRNA processing</keyword>